<organism evidence="1 2">
    <name type="scientific">Mycena chlorophos</name>
    <name type="common">Agaric fungus</name>
    <name type="synonym">Agaricus chlorophos</name>
    <dbReference type="NCBI Taxonomy" id="658473"/>
    <lineage>
        <taxon>Eukaryota</taxon>
        <taxon>Fungi</taxon>
        <taxon>Dikarya</taxon>
        <taxon>Basidiomycota</taxon>
        <taxon>Agaricomycotina</taxon>
        <taxon>Agaricomycetes</taxon>
        <taxon>Agaricomycetidae</taxon>
        <taxon>Agaricales</taxon>
        <taxon>Marasmiineae</taxon>
        <taxon>Mycenaceae</taxon>
        <taxon>Mycena</taxon>
    </lineage>
</organism>
<dbReference type="Proteomes" id="UP000815677">
    <property type="component" value="Unassembled WGS sequence"/>
</dbReference>
<name>A0ABQ0L183_MYCCL</name>
<reference evidence="1" key="1">
    <citation type="submission" date="2014-09" db="EMBL/GenBank/DDBJ databases">
        <title>Genome sequence of the luminous mushroom Mycena chlorophos for searching fungal bioluminescence genes.</title>
        <authorList>
            <person name="Tanaka Y."/>
            <person name="Kasuga D."/>
            <person name="Oba Y."/>
            <person name="Hase S."/>
            <person name="Sato K."/>
            <person name="Oba Y."/>
            <person name="Sakakibara Y."/>
        </authorList>
    </citation>
    <scope>NUCLEOTIDE SEQUENCE</scope>
</reference>
<dbReference type="EMBL" id="DF840367">
    <property type="protein sequence ID" value="GAT44931.1"/>
    <property type="molecule type" value="Genomic_DNA"/>
</dbReference>
<evidence type="ECO:0000313" key="1">
    <source>
        <dbReference type="EMBL" id="GAT44931.1"/>
    </source>
</evidence>
<evidence type="ECO:0000313" key="2">
    <source>
        <dbReference type="Proteomes" id="UP000815677"/>
    </source>
</evidence>
<accession>A0ABQ0L183</accession>
<sequence length="106" mass="11224">MDPPVSSPDSKLNALLPVDWAAFAGNTGGNACSSPDIGDGNKLWSTADVDETSSALWNTPDFDSTGSLLWSTPDFGTPANAYMHFARLSSWPSDITSPLHHSAMEP</sequence>
<gene>
    <name evidence="1" type="ORF">MCHLO_02534</name>
</gene>
<protein>
    <submittedName>
        <fullName evidence="1">Uncharacterized protein</fullName>
    </submittedName>
</protein>
<keyword evidence="2" id="KW-1185">Reference proteome</keyword>
<proteinExistence type="predicted"/>